<organism evidence="3 4">
    <name type="scientific">Mucor circinelloides f. lusitanicus</name>
    <name type="common">Mucor racemosus var. lusitanicus</name>
    <dbReference type="NCBI Taxonomy" id="29924"/>
    <lineage>
        <taxon>Eukaryota</taxon>
        <taxon>Fungi</taxon>
        <taxon>Fungi incertae sedis</taxon>
        <taxon>Mucoromycota</taxon>
        <taxon>Mucoromycotina</taxon>
        <taxon>Mucoromycetes</taxon>
        <taxon>Mucorales</taxon>
        <taxon>Mucorineae</taxon>
        <taxon>Mucoraceae</taxon>
        <taxon>Mucor</taxon>
    </lineage>
</organism>
<feature type="region of interest" description="Disordered" evidence="1">
    <location>
        <begin position="93"/>
        <end position="133"/>
    </location>
</feature>
<feature type="compositionally biased region" description="Acidic residues" evidence="1">
    <location>
        <begin position="122"/>
        <end position="133"/>
    </location>
</feature>
<dbReference type="PANTHER" id="PTHR23509">
    <property type="entry name" value="PA-PL1 PHOSPHOLIPASE FAMILY"/>
    <property type="match status" value="1"/>
</dbReference>
<dbReference type="InterPro" id="IPR058055">
    <property type="entry name" value="PA-PLA1"/>
</dbReference>
<reference evidence="3 4" key="1">
    <citation type="submission" date="2019-09" db="EMBL/GenBank/DDBJ databases">
        <authorList>
            <consortium name="DOE Joint Genome Institute"/>
            <person name="Mondo S.J."/>
            <person name="Navarro-Mendoza M.I."/>
            <person name="Perez-Arques C."/>
            <person name="Panchal S."/>
            <person name="Nicolas F.E."/>
            <person name="Ganguly P."/>
            <person name="Pangilinan J."/>
            <person name="Grigoriev I."/>
            <person name="Heitman J."/>
            <person name="Sanya K."/>
            <person name="Garre V."/>
        </authorList>
    </citation>
    <scope>NUCLEOTIDE SEQUENCE [LARGE SCALE GENOMIC DNA]</scope>
    <source>
        <strain evidence="3 4">MU402</strain>
    </source>
</reference>
<proteinExistence type="predicted"/>
<comment type="caution">
    <text evidence="3">The sequence shown here is derived from an EMBL/GenBank/DDBJ whole genome shotgun (WGS) entry which is preliminary data.</text>
</comment>
<evidence type="ECO:0000256" key="1">
    <source>
        <dbReference type="SAM" id="MobiDB-lite"/>
    </source>
</evidence>
<dbReference type="GO" id="GO:0005737">
    <property type="term" value="C:cytoplasm"/>
    <property type="evidence" value="ECO:0007669"/>
    <property type="project" value="TreeGrafter"/>
</dbReference>
<evidence type="ECO:0000313" key="4">
    <source>
        <dbReference type="Proteomes" id="UP000469890"/>
    </source>
</evidence>
<dbReference type="EMBL" id="JAAECE010000012">
    <property type="protein sequence ID" value="KAF1796460.1"/>
    <property type="molecule type" value="Genomic_DNA"/>
</dbReference>
<dbReference type="AlphaFoldDB" id="A0A8H4EWV8"/>
<sequence>MSTSAPASTSISTSETAVEEKKLEISLAQKSVDKQWNLLGPYLGQYIVYTGENHAWLLSNSTSSKFAKSIITRLTNKQNLGGTRLIRGYPAVEEMTKKSKTSSTTSSKSAAPTAEKQQMEANEAEDYDNENSEEEVRKIDHLMFVIHGVGQKMSERTGQTFVHDVNVMRKTFKLAYPAAISTTSTPNRTNGIQVLPIMWRQDIKFGMAADDEEGFEADLGTLGVEDGCPTLDELTLDGVPNIRTVVSDVLMDVPLYMTPRYRELMTQIISKEINRVYRLFGNRNPEFLEKGKVSIFGHSLGVSTSSSRSKRRVFVTGFTNINCSLY</sequence>
<dbReference type="PANTHER" id="PTHR23509:SF10">
    <property type="entry name" value="LD21067P"/>
    <property type="match status" value="1"/>
</dbReference>
<dbReference type="GO" id="GO:0004620">
    <property type="term" value="F:phospholipase activity"/>
    <property type="evidence" value="ECO:0007669"/>
    <property type="project" value="TreeGrafter"/>
</dbReference>
<dbReference type="Proteomes" id="UP000469890">
    <property type="component" value="Unassembled WGS sequence"/>
</dbReference>
<protein>
    <recommendedName>
        <fullName evidence="2">DUF7131 domain-containing protein</fullName>
    </recommendedName>
</protein>
<dbReference type="InterPro" id="IPR055555">
    <property type="entry name" value="PA-PLA1_DUF7131"/>
</dbReference>
<name>A0A8H4EWV8_MUCCL</name>
<evidence type="ECO:0000259" key="2">
    <source>
        <dbReference type="Pfam" id="PF23465"/>
    </source>
</evidence>
<evidence type="ECO:0000313" key="3">
    <source>
        <dbReference type="EMBL" id="KAF1796460.1"/>
    </source>
</evidence>
<feature type="domain" description="DUF7131" evidence="2">
    <location>
        <begin position="34"/>
        <end position="90"/>
    </location>
</feature>
<accession>A0A8H4EWV8</accession>
<dbReference type="Pfam" id="PF23465">
    <property type="entry name" value="DUF7131"/>
    <property type="match status" value="1"/>
</dbReference>
<gene>
    <name evidence="3" type="ORF">FB192DRAFT_1292480</name>
</gene>